<dbReference type="GO" id="GO:0003735">
    <property type="term" value="F:structural constituent of ribosome"/>
    <property type="evidence" value="ECO:0007669"/>
    <property type="project" value="InterPro"/>
</dbReference>
<keyword evidence="5 7" id="KW-0687">Ribonucleoprotein</keyword>
<evidence type="ECO:0000256" key="6">
    <source>
        <dbReference type="ARBA" id="ARBA00035687"/>
    </source>
</evidence>
<dbReference type="NCBIfam" id="NF000612">
    <property type="entry name" value="PRK00019.1"/>
    <property type="match status" value="1"/>
</dbReference>
<accession>A0A0G1VIB3</accession>
<evidence type="ECO:0000256" key="8">
    <source>
        <dbReference type="SAM" id="MobiDB-lite"/>
    </source>
</evidence>
<dbReference type="AlphaFoldDB" id="A0A0G1VIB3"/>
<dbReference type="HAMAP" id="MF_00501">
    <property type="entry name" value="Ribosomal_bL31_1"/>
    <property type="match status" value="1"/>
</dbReference>
<reference evidence="9 10" key="1">
    <citation type="journal article" date="2015" name="Nature">
        <title>rRNA introns, odd ribosomes, and small enigmatic genomes across a large radiation of phyla.</title>
        <authorList>
            <person name="Brown C.T."/>
            <person name="Hug L.A."/>
            <person name="Thomas B.C."/>
            <person name="Sharon I."/>
            <person name="Castelle C.J."/>
            <person name="Singh A."/>
            <person name="Wilkins M.J."/>
            <person name="Williams K.H."/>
            <person name="Banfield J.F."/>
        </authorList>
    </citation>
    <scope>NUCLEOTIDE SEQUENCE [LARGE SCALE GENOMIC DNA]</scope>
</reference>
<dbReference type="PANTHER" id="PTHR33280">
    <property type="entry name" value="50S RIBOSOMAL PROTEIN L31, CHLOROPLASTIC"/>
    <property type="match status" value="1"/>
</dbReference>
<evidence type="ECO:0000256" key="1">
    <source>
        <dbReference type="ARBA" id="ARBA00009296"/>
    </source>
</evidence>
<keyword evidence="2 7" id="KW-0699">rRNA-binding</keyword>
<dbReference type="Pfam" id="PF01197">
    <property type="entry name" value="Ribosomal_L31"/>
    <property type="match status" value="1"/>
</dbReference>
<keyword evidence="4 7" id="KW-0689">Ribosomal protein</keyword>
<dbReference type="NCBIfam" id="TIGR00105">
    <property type="entry name" value="L31"/>
    <property type="match status" value="1"/>
</dbReference>
<evidence type="ECO:0000256" key="4">
    <source>
        <dbReference type="ARBA" id="ARBA00022980"/>
    </source>
</evidence>
<comment type="function">
    <text evidence="7">Binds the 23S rRNA.</text>
</comment>
<evidence type="ECO:0000256" key="3">
    <source>
        <dbReference type="ARBA" id="ARBA00022884"/>
    </source>
</evidence>
<proteinExistence type="inferred from homology"/>
<feature type="region of interest" description="Disordered" evidence="8">
    <location>
        <begin position="73"/>
        <end position="99"/>
    </location>
</feature>
<dbReference type="Proteomes" id="UP000034119">
    <property type="component" value="Unassembled WGS sequence"/>
</dbReference>
<gene>
    <name evidence="7" type="primary">rpmE</name>
    <name evidence="9" type="ORF">UY40_C0001G0026</name>
</gene>
<dbReference type="STRING" id="1618342.UY40_C0001G0026"/>
<dbReference type="GO" id="GO:0019843">
    <property type="term" value="F:rRNA binding"/>
    <property type="evidence" value="ECO:0007669"/>
    <property type="project" value="UniProtKB-KW"/>
</dbReference>
<keyword evidence="3 7" id="KW-0694">RNA-binding</keyword>
<dbReference type="SUPFAM" id="SSF143800">
    <property type="entry name" value="L28p-like"/>
    <property type="match status" value="1"/>
</dbReference>
<name>A0A0G1VIB3_9BACT</name>
<dbReference type="GO" id="GO:0006412">
    <property type="term" value="P:translation"/>
    <property type="evidence" value="ECO:0007669"/>
    <property type="project" value="UniProtKB-UniRule"/>
</dbReference>
<dbReference type="PATRIC" id="fig|1618342.3.peg.27"/>
<dbReference type="GO" id="GO:0005840">
    <property type="term" value="C:ribosome"/>
    <property type="evidence" value="ECO:0007669"/>
    <property type="project" value="UniProtKB-KW"/>
</dbReference>
<dbReference type="InterPro" id="IPR042105">
    <property type="entry name" value="Ribosomal_bL31_sf"/>
</dbReference>
<comment type="caution">
    <text evidence="7">Lacks conserved residue(s) required for the propagation of feature annotation.</text>
</comment>
<dbReference type="InterPro" id="IPR002150">
    <property type="entry name" value="Ribosomal_bL31"/>
</dbReference>
<evidence type="ECO:0000256" key="7">
    <source>
        <dbReference type="HAMAP-Rule" id="MF_00501"/>
    </source>
</evidence>
<evidence type="ECO:0000256" key="2">
    <source>
        <dbReference type="ARBA" id="ARBA00022730"/>
    </source>
</evidence>
<dbReference type="EMBL" id="LCPW01000001">
    <property type="protein sequence ID" value="KKW06248.1"/>
    <property type="molecule type" value="Genomic_DNA"/>
</dbReference>
<evidence type="ECO:0000313" key="10">
    <source>
        <dbReference type="Proteomes" id="UP000034119"/>
    </source>
</evidence>
<organism evidence="9 10">
    <name type="scientific">candidate division CPR1 bacterium GW2011_GWC1_49_13</name>
    <dbReference type="NCBI Taxonomy" id="1618342"/>
    <lineage>
        <taxon>Bacteria</taxon>
        <taxon>candidate division CPR1</taxon>
    </lineage>
</organism>
<evidence type="ECO:0000313" key="9">
    <source>
        <dbReference type="EMBL" id="KKW06248.1"/>
    </source>
</evidence>
<dbReference type="PRINTS" id="PR01249">
    <property type="entry name" value="RIBOSOMALL31"/>
</dbReference>
<dbReference type="PROSITE" id="PS01143">
    <property type="entry name" value="RIBOSOMAL_L31"/>
    <property type="match status" value="1"/>
</dbReference>
<comment type="subunit">
    <text evidence="7">Part of the 50S ribosomal subunit.</text>
</comment>
<dbReference type="InterPro" id="IPR034704">
    <property type="entry name" value="Ribosomal_bL28/bL31-like_sf"/>
</dbReference>
<sequence>MPKAEIHPTYYPQAKVTCSSCGNTFTIGSTKPELTVEICSNCHPFFTGKEVILDTEGRVEKFQKKQKIAAERKAITKKAPEEGKEQKRPLTLKELLEQG</sequence>
<evidence type="ECO:0000256" key="5">
    <source>
        <dbReference type="ARBA" id="ARBA00023274"/>
    </source>
</evidence>
<comment type="similarity">
    <text evidence="1 7">Belongs to the bacterial ribosomal protein bL31 family. Type A subfamily.</text>
</comment>
<feature type="compositionally biased region" description="Basic and acidic residues" evidence="8">
    <location>
        <begin position="73"/>
        <end position="88"/>
    </location>
</feature>
<dbReference type="PANTHER" id="PTHR33280:SF1">
    <property type="entry name" value="LARGE RIBOSOMAL SUBUNIT PROTEIN BL31C"/>
    <property type="match status" value="1"/>
</dbReference>
<dbReference type="GO" id="GO:1990904">
    <property type="term" value="C:ribonucleoprotein complex"/>
    <property type="evidence" value="ECO:0007669"/>
    <property type="project" value="UniProtKB-KW"/>
</dbReference>
<dbReference type="NCBIfam" id="NF001809">
    <property type="entry name" value="PRK00528.1"/>
    <property type="match status" value="1"/>
</dbReference>
<comment type="caution">
    <text evidence="9">The sequence shown here is derived from an EMBL/GenBank/DDBJ whole genome shotgun (WGS) entry which is preliminary data.</text>
</comment>
<dbReference type="InterPro" id="IPR027491">
    <property type="entry name" value="Ribosomal_bL31_A"/>
</dbReference>
<protein>
    <recommendedName>
        <fullName evidence="6 7">Large ribosomal subunit protein bL31</fullName>
    </recommendedName>
</protein>
<dbReference type="Gene3D" id="4.10.830.30">
    <property type="entry name" value="Ribosomal protein L31"/>
    <property type="match status" value="1"/>
</dbReference>